<evidence type="ECO:0000313" key="3">
    <source>
        <dbReference type="EMBL" id="CAB9506870.1"/>
    </source>
</evidence>
<feature type="compositionally biased region" description="Acidic residues" evidence="1">
    <location>
        <begin position="114"/>
        <end position="123"/>
    </location>
</feature>
<reference evidence="3" key="1">
    <citation type="submission" date="2020-06" db="EMBL/GenBank/DDBJ databases">
        <authorList>
            <consortium name="Plant Systems Biology data submission"/>
        </authorList>
    </citation>
    <scope>NUCLEOTIDE SEQUENCE</scope>
    <source>
        <strain evidence="3">D6</strain>
    </source>
</reference>
<feature type="transmembrane region" description="Helical" evidence="2">
    <location>
        <begin position="187"/>
        <end position="204"/>
    </location>
</feature>
<accession>A0A9N8DUD2</accession>
<proteinExistence type="predicted"/>
<feature type="compositionally biased region" description="Acidic residues" evidence="1">
    <location>
        <begin position="73"/>
        <end position="84"/>
    </location>
</feature>
<name>A0A9N8DUD2_9STRA</name>
<keyword evidence="2" id="KW-0812">Transmembrane</keyword>
<evidence type="ECO:0008006" key="5">
    <source>
        <dbReference type="Google" id="ProtNLM"/>
    </source>
</evidence>
<keyword evidence="2" id="KW-0472">Membrane</keyword>
<organism evidence="3 4">
    <name type="scientific">Seminavis robusta</name>
    <dbReference type="NCBI Taxonomy" id="568900"/>
    <lineage>
        <taxon>Eukaryota</taxon>
        <taxon>Sar</taxon>
        <taxon>Stramenopiles</taxon>
        <taxon>Ochrophyta</taxon>
        <taxon>Bacillariophyta</taxon>
        <taxon>Bacillariophyceae</taxon>
        <taxon>Bacillariophycidae</taxon>
        <taxon>Naviculales</taxon>
        <taxon>Naviculaceae</taxon>
        <taxon>Seminavis</taxon>
    </lineage>
</organism>
<evidence type="ECO:0000256" key="1">
    <source>
        <dbReference type="SAM" id="MobiDB-lite"/>
    </source>
</evidence>
<feature type="region of interest" description="Disordered" evidence="1">
    <location>
        <begin position="73"/>
        <end position="92"/>
    </location>
</feature>
<protein>
    <recommendedName>
        <fullName evidence="5">Transmembrane protein</fullName>
    </recommendedName>
</protein>
<dbReference type="EMBL" id="CAICTM010000281">
    <property type="protein sequence ID" value="CAB9506870.1"/>
    <property type="molecule type" value="Genomic_DNA"/>
</dbReference>
<dbReference type="Proteomes" id="UP001153069">
    <property type="component" value="Unassembled WGS sequence"/>
</dbReference>
<feature type="transmembrane region" description="Helical" evidence="2">
    <location>
        <begin position="158"/>
        <end position="180"/>
    </location>
</feature>
<gene>
    <name evidence="3" type="ORF">SEMRO_282_G107510.1</name>
</gene>
<keyword evidence="2" id="KW-1133">Transmembrane helix</keyword>
<dbReference type="OrthoDB" id="10628221at2759"/>
<comment type="caution">
    <text evidence="3">The sequence shown here is derived from an EMBL/GenBank/DDBJ whole genome shotgun (WGS) entry which is preliminary data.</text>
</comment>
<feature type="compositionally biased region" description="Basic and acidic residues" evidence="1">
    <location>
        <begin position="529"/>
        <end position="538"/>
    </location>
</feature>
<feature type="region of interest" description="Disordered" evidence="1">
    <location>
        <begin position="514"/>
        <end position="538"/>
    </location>
</feature>
<keyword evidence="4" id="KW-1185">Reference proteome</keyword>
<evidence type="ECO:0000313" key="4">
    <source>
        <dbReference type="Proteomes" id="UP001153069"/>
    </source>
</evidence>
<evidence type="ECO:0000256" key="2">
    <source>
        <dbReference type="SAM" id="Phobius"/>
    </source>
</evidence>
<feature type="region of interest" description="Disordered" evidence="1">
    <location>
        <begin position="107"/>
        <end position="149"/>
    </location>
</feature>
<dbReference type="AlphaFoldDB" id="A0A9N8DUD2"/>
<sequence length="538" mass="60178">MTSLWTQVFHDEDTLTEGDSVEENLLRLEQDLRQLSPSVVAATEETMEKIDEAIHDIGDLRMGTLIIPDEDLVEDDDDDTEEEEKALIRDHHQPADEIRAWTPFWCNNGGVAPEPEEEREEAEAAAAATEEEAPRLEEDSTEGDGEPTRTLGARFKELMVGFVTILGNCVGAIVNGICYCCNQIKAGVSYSCSFVLAAVLASWNNTLMFFRSLKGHIEEGVTSTQTSAREWTHQAKESLFVPSQTMLQALCGGLFLGMVAAILMGHRTPQVPSPKEDLREFVTFEKAHNVVDLKQIEDLNTEAFRTYARSTCVDAATFEQAHEALSMGLYGVPDSVRNDVVRMAIIEGVTQKNSVQDSNSDFVSQGKAEAYMAFWSTVFNPHDKQQAYKTCVMVTGVALTVAETIAEWTTKEERYQIGIEPCHCGYLYCEECPVFDTRQVQWPIFERRSLSLQKQEELRRWMVDRAIQSAEHLLLGGGASNRALGNGTDGKAWNPVKSMTWSGESNRAFFGQESHVHDRPPKRTVYPKTKAEDVKQDL</sequence>